<accession>A0A914YG36</accession>
<evidence type="ECO:0000256" key="1">
    <source>
        <dbReference type="SAM" id="MobiDB-lite"/>
    </source>
</evidence>
<feature type="compositionally biased region" description="Basic and acidic residues" evidence="1">
    <location>
        <begin position="585"/>
        <end position="595"/>
    </location>
</feature>
<dbReference type="InterPro" id="IPR003347">
    <property type="entry name" value="JmjC_dom"/>
</dbReference>
<dbReference type="SMART" id="SM00558">
    <property type="entry name" value="JmjC"/>
    <property type="match status" value="1"/>
</dbReference>
<dbReference type="Proteomes" id="UP000887577">
    <property type="component" value="Unplaced"/>
</dbReference>
<dbReference type="PANTHER" id="PTHR10694:SF7">
    <property type="entry name" value="[HISTONE H3]-TRIMETHYL-L-LYSINE(9) DEMETHYLASE"/>
    <property type="match status" value="1"/>
</dbReference>
<keyword evidence="3" id="KW-1185">Reference proteome</keyword>
<dbReference type="WBParaSite" id="PSU_v2.g18279.t1">
    <property type="protein sequence ID" value="PSU_v2.g18279.t1"/>
    <property type="gene ID" value="PSU_v2.g18279"/>
</dbReference>
<dbReference type="GO" id="GO:0000785">
    <property type="term" value="C:chromatin"/>
    <property type="evidence" value="ECO:0007669"/>
    <property type="project" value="TreeGrafter"/>
</dbReference>
<feature type="region of interest" description="Disordered" evidence="1">
    <location>
        <begin position="585"/>
        <end position="655"/>
    </location>
</feature>
<organism evidence="3 4">
    <name type="scientific">Panagrolaimus superbus</name>
    <dbReference type="NCBI Taxonomy" id="310955"/>
    <lineage>
        <taxon>Eukaryota</taxon>
        <taxon>Metazoa</taxon>
        <taxon>Ecdysozoa</taxon>
        <taxon>Nematoda</taxon>
        <taxon>Chromadorea</taxon>
        <taxon>Rhabditida</taxon>
        <taxon>Tylenchina</taxon>
        <taxon>Panagrolaimomorpha</taxon>
        <taxon>Panagrolaimoidea</taxon>
        <taxon>Panagrolaimidae</taxon>
        <taxon>Panagrolaimus</taxon>
    </lineage>
</organism>
<dbReference type="PANTHER" id="PTHR10694">
    <property type="entry name" value="LYSINE-SPECIFIC DEMETHYLASE"/>
    <property type="match status" value="1"/>
</dbReference>
<dbReference type="GO" id="GO:0005634">
    <property type="term" value="C:nucleus"/>
    <property type="evidence" value="ECO:0007669"/>
    <property type="project" value="TreeGrafter"/>
</dbReference>
<sequence length="805" mass="91364">MRIRVPEFWITSDEMRADGLPETFDFLRFKKGAENYPFLCIHTDDAFLAMLALDNIDIPQIMDASSTSSKIKNLMPGVYKMSKSEVPPEIGLDDDGIELPPLSGKEIVMEHLEKMKHQEINGDLDEATFLQLSSRQHLENQSLFLYKENIAFSILNGIATSNPDFPQKWNFDNIDGPLKSFCSGNDGLNEILGVSTSMIYAGERGTYSSLHVEDADYPSANILFPGSAGKAWIGIHPEDQNELDDYIRNQFRSTCASPTLHKDLVVDIDLLERLNLRWYYFIQRPGDIIVTTPSAPHQVINLGYNLAEAMNFYASRHLVAARRRIACNCPSRLKRYDNAAWKRLASFVYSGEFQFLCKVNGIPVSTPEDILTQLVDEFSQLNQCFGSTSSAPLTVADVINEWTQKHLQDNPDERDVPELSTPAVTCEIMKLTPLDLDSLKALSPVEVLPPRIANSPPPRIADPPSTIADPPSTIADPPSTIADPPSTIADPPSIIADSLPRIADSPPHEERRIQSQSRSPTPRSNTPQPPSRSQSRDIFELSSPIQNPRGRKRTTAATLGENPDAKQKRNDARADYWSQRAWERGEYGRRQHQDAKSVASEPPSNADSRTEAATRIKKNAETYRKYKKSRVEARERYDKKNPKQPKKKNSSTSAWFKDYMQRATRKIANAEAKIAEYAARGTQPRTCCWEEKLQSASATKQNLERRRLLHNVLQTMYRYCSADLQQRLDEGYLEQEIFRDFVLFNSKENMDLLRAALTVHHADFSYWSNVLENEEAWNEEFGVDYNYRIPCVEFSKLKIQLLDFL</sequence>
<name>A0A914YG36_9BILA</name>
<feature type="compositionally biased region" description="Basic and acidic residues" evidence="1">
    <location>
        <begin position="608"/>
        <end position="641"/>
    </location>
</feature>
<feature type="compositionally biased region" description="Polar residues" evidence="1">
    <location>
        <begin position="514"/>
        <end position="526"/>
    </location>
</feature>
<dbReference type="GO" id="GO:0010468">
    <property type="term" value="P:regulation of gene expression"/>
    <property type="evidence" value="ECO:0007669"/>
    <property type="project" value="TreeGrafter"/>
</dbReference>
<evidence type="ECO:0000313" key="3">
    <source>
        <dbReference type="Proteomes" id="UP000887577"/>
    </source>
</evidence>
<dbReference type="PROSITE" id="PS51184">
    <property type="entry name" value="JMJC"/>
    <property type="match status" value="1"/>
</dbReference>
<feature type="compositionally biased region" description="Basic and acidic residues" evidence="1">
    <location>
        <begin position="563"/>
        <end position="573"/>
    </location>
</feature>
<dbReference type="Gene3D" id="2.60.120.650">
    <property type="entry name" value="Cupin"/>
    <property type="match status" value="1"/>
</dbReference>
<dbReference type="GO" id="GO:0032454">
    <property type="term" value="F:histone H3K9 demethylase activity"/>
    <property type="evidence" value="ECO:0007669"/>
    <property type="project" value="TreeGrafter"/>
</dbReference>
<feature type="region of interest" description="Disordered" evidence="1">
    <location>
        <begin position="449"/>
        <end position="573"/>
    </location>
</feature>
<feature type="domain" description="JmjC" evidence="2">
    <location>
        <begin position="163"/>
        <end position="329"/>
    </location>
</feature>
<dbReference type="AlphaFoldDB" id="A0A914YG36"/>
<evidence type="ECO:0000313" key="4">
    <source>
        <dbReference type="WBParaSite" id="PSU_v2.g18279.t1"/>
    </source>
</evidence>
<evidence type="ECO:0000259" key="2">
    <source>
        <dbReference type="PROSITE" id="PS51184"/>
    </source>
</evidence>
<dbReference type="Pfam" id="PF02373">
    <property type="entry name" value="JmjC"/>
    <property type="match status" value="1"/>
</dbReference>
<reference evidence="4" key="1">
    <citation type="submission" date="2022-11" db="UniProtKB">
        <authorList>
            <consortium name="WormBaseParasite"/>
        </authorList>
    </citation>
    <scope>IDENTIFICATION</scope>
</reference>
<protein>
    <submittedName>
        <fullName evidence="4">JmjC domain-containing protein</fullName>
    </submittedName>
</protein>
<dbReference type="GO" id="GO:0051864">
    <property type="term" value="F:histone H3K36 demethylase activity"/>
    <property type="evidence" value="ECO:0007669"/>
    <property type="project" value="TreeGrafter"/>
</dbReference>
<dbReference type="SUPFAM" id="SSF51197">
    <property type="entry name" value="Clavaminate synthase-like"/>
    <property type="match status" value="1"/>
</dbReference>
<proteinExistence type="predicted"/>